<keyword evidence="4" id="KW-1185">Reference proteome</keyword>
<dbReference type="GO" id="GO:0008270">
    <property type="term" value="F:zinc ion binding"/>
    <property type="evidence" value="ECO:0007669"/>
    <property type="project" value="UniProtKB-KW"/>
</dbReference>
<dbReference type="Proteomes" id="UP000288587">
    <property type="component" value="Unassembled WGS sequence"/>
</dbReference>
<dbReference type="RefSeq" id="WP_127683135.1">
    <property type="nucleotide sequence ID" value="NZ_SACM01000003.1"/>
</dbReference>
<keyword evidence="1" id="KW-0862">Zinc</keyword>
<name>A0A3S2WPI1_9BURK</name>
<evidence type="ECO:0000259" key="2">
    <source>
        <dbReference type="PROSITE" id="PS50966"/>
    </source>
</evidence>
<comment type="caution">
    <text evidence="3">The sequence shown here is derived from an EMBL/GenBank/DDBJ whole genome shotgun (WGS) entry which is preliminary data.</text>
</comment>
<sequence length="560" mass="60043">MREAARQGADRTLLEALSNDALARDWPPAVLARAVGPLSAAHEGATQAVTATVQGSRAYAVRLTHAPGVRLRAQCDCPHARSGHPCKHAAAVAMVWRAALGEAVAAPPIAPPEREPAWAAFVRAQPPEALAQRLLDWAAVDPGLRRNLQAWAALAAPASDTAAARRAVAAFLAAPAGGLRARTWPAHLRRAQGVLGLVDGWLSERPALAVQACAWALARLRRSARRVGDAQGQADDLMRALVARWCQALPASGWSPAECAAAADALAVDDAEGVVDRAAVLAALSPEAVARWGQRLAERWATRRDDPEADPDERAAAKQAWRAHLQATGDGPGELALLREDLRSADDHLALVQALQRWGRQREAVQAAEQAHRAHPWHAGLEAALVAVYERDGWDAEVLALRRSAFERAPSVAGYHALLQAAANAGADVARERERCWAALDAAPGFTAETLAGLRLDLWRSEGRVDEALAWLATPRAVPAGALRRWVGELPAEHDAVAADWLKRLLADELRQARAPFEGALALVRETLGRLSPEAGRLWLAWLKLEHRAQPGFVQALRGL</sequence>
<feature type="domain" description="SWIM-type" evidence="2">
    <location>
        <begin position="59"/>
        <end position="97"/>
    </location>
</feature>
<dbReference type="AlphaFoldDB" id="A0A3S2WPI1"/>
<dbReference type="InterPro" id="IPR007527">
    <property type="entry name" value="Znf_SWIM"/>
</dbReference>
<organism evidence="3 4">
    <name type="scientific">Inhella crocodyli</name>
    <dbReference type="NCBI Taxonomy" id="2499851"/>
    <lineage>
        <taxon>Bacteria</taxon>
        <taxon>Pseudomonadati</taxon>
        <taxon>Pseudomonadota</taxon>
        <taxon>Betaproteobacteria</taxon>
        <taxon>Burkholderiales</taxon>
        <taxon>Sphaerotilaceae</taxon>
        <taxon>Inhella</taxon>
    </lineage>
</organism>
<dbReference type="OrthoDB" id="7187515at2"/>
<gene>
    <name evidence="3" type="ORF">EOD73_11425</name>
</gene>
<keyword evidence="1" id="KW-0479">Metal-binding</keyword>
<dbReference type="PROSITE" id="PS50966">
    <property type="entry name" value="ZF_SWIM"/>
    <property type="match status" value="1"/>
</dbReference>
<evidence type="ECO:0000313" key="3">
    <source>
        <dbReference type="EMBL" id="RVT84734.1"/>
    </source>
</evidence>
<evidence type="ECO:0000313" key="4">
    <source>
        <dbReference type="Proteomes" id="UP000288587"/>
    </source>
</evidence>
<protein>
    <submittedName>
        <fullName evidence="3">SWIM zinc finger family protein</fullName>
    </submittedName>
</protein>
<proteinExistence type="predicted"/>
<reference evidence="3 4" key="1">
    <citation type="submission" date="2019-01" db="EMBL/GenBank/DDBJ databases">
        <authorList>
            <person name="Chen W.-M."/>
        </authorList>
    </citation>
    <scope>NUCLEOTIDE SEQUENCE [LARGE SCALE GENOMIC DNA]</scope>
    <source>
        <strain evidence="3 4">CCP-18</strain>
    </source>
</reference>
<evidence type="ECO:0000256" key="1">
    <source>
        <dbReference type="PROSITE-ProRule" id="PRU00325"/>
    </source>
</evidence>
<dbReference type="EMBL" id="SACM01000003">
    <property type="protein sequence ID" value="RVT84734.1"/>
    <property type="molecule type" value="Genomic_DNA"/>
</dbReference>
<dbReference type="InterPro" id="IPR011990">
    <property type="entry name" value="TPR-like_helical_dom_sf"/>
</dbReference>
<keyword evidence="1" id="KW-0863">Zinc-finger</keyword>
<dbReference type="Pfam" id="PF04434">
    <property type="entry name" value="SWIM"/>
    <property type="match status" value="1"/>
</dbReference>
<accession>A0A3S2WPI1</accession>
<dbReference type="SUPFAM" id="SSF48452">
    <property type="entry name" value="TPR-like"/>
    <property type="match status" value="1"/>
</dbReference>